<keyword evidence="6 7" id="KW-0472">Membrane</keyword>
<reference evidence="8 9" key="1">
    <citation type="submission" date="2016-08" db="EMBL/GenBank/DDBJ databases">
        <authorList>
            <person name="Seilhamer J.J."/>
        </authorList>
    </citation>
    <scope>NUCLEOTIDE SEQUENCE [LARGE SCALE GENOMIC DNA]</scope>
    <source>
        <strain evidence="8 9">ANC 4874</strain>
    </source>
</reference>
<protein>
    <recommendedName>
        <fullName evidence="10">Transporter</fullName>
    </recommendedName>
</protein>
<evidence type="ECO:0000256" key="1">
    <source>
        <dbReference type="ARBA" id="ARBA00004141"/>
    </source>
</evidence>
<gene>
    <name evidence="8" type="ORF">GA0116959_11824</name>
</gene>
<keyword evidence="5 7" id="KW-1133">Transmembrane helix</keyword>
<dbReference type="PANTHER" id="PTHR36838">
    <property type="entry name" value="AUXIN EFFLUX CARRIER FAMILY PROTEIN"/>
    <property type="match status" value="1"/>
</dbReference>
<feature type="transmembrane region" description="Helical" evidence="7">
    <location>
        <begin position="123"/>
        <end position="144"/>
    </location>
</feature>
<keyword evidence="4 7" id="KW-0812">Transmembrane</keyword>
<dbReference type="PANTHER" id="PTHR36838:SF3">
    <property type="entry name" value="TRANSPORTER AUXIN EFFLUX CARRIER EC FAMILY"/>
    <property type="match status" value="1"/>
</dbReference>
<feature type="transmembrane region" description="Helical" evidence="7">
    <location>
        <begin position="287"/>
        <end position="306"/>
    </location>
</feature>
<accession>A0A1C4GYQ7</accession>
<dbReference type="Proteomes" id="UP000243661">
    <property type="component" value="Unassembled WGS sequence"/>
</dbReference>
<comment type="subcellular location">
    <subcellularLocation>
        <location evidence="1">Membrane</location>
        <topology evidence="1">Multi-pass membrane protein</topology>
    </subcellularLocation>
</comment>
<feature type="transmembrane region" description="Helical" evidence="7">
    <location>
        <begin position="165"/>
        <end position="185"/>
    </location>
</feature>
<proteinExistence type="predicted"/>
<evidence type="ECO:0000313" key="8">
    <source>
        <dbReference type="EMBL" id="SCC73280.1"/>
    </source>
</evidence>
<feature type="transmembrane region" description="Helical" evidence="7">
    <location>
        <begin position="94"/>
        <end position="117"/>
    </location>
</feature>
<dbReference type="EMBL" id="FMBK01000018">
    <property type="protein sequence ID" value="SCC73280.1"/>
    <property type="molecule type" value="Genomic_DNA"/>
</dbReference>
<dbReference type="RefSeq" id="WP_092721109.1">
    <property type="nucleotide sequence ID" value="NZ_FMBK01000018.1"/>
</dbReference>
<evidence type="ECO:0000256" key="5">
    <source>
        <dbReference type="ARBA" id="ARBA00022989"/>
    </source>
</evidence>
<feature type="transmembrane region" description="Helical" evidence="7">
    <location>
        <begin position="227"/>
        <end position="249"/>
    </location>
</feature>
<sequence length="307" mass="33362">MVLTVILPICLLLLLGFFCVKSEFILPETIKGLSQFVFKISLPAFLLQALASQRLDKIWNPSYFIVYGGGSLLIFAAAFCLYRYYFNCRLTESGVLSMGASMSNTGFIGTAILTMLIGQHAAIYLSLTLIIENLLIVALTLMVAEAGLHQGRVKAQLLKQTLVNVVKNPVILSIVFGMTSVFLDIKIPTYAAHALEMLGKTASPIALFVIGGSLVGMSLKALNVQSIILVGFKIVLMPLTIFILFGFLPEVSQEMRYAGTLLAALPMPIIFGILGQNYGLNDKALTALMLSTILGFVVISGLITLWW</sequence>
<dbReference type="GO" id="GO:0055085">
    <property type="term" value="P:transmembrane transport"/>
    <property type="evidence" value="ECO:0007669"/>
    <property type="project" value="InterPro"/>
</dbReference>
<dbReference type="AlphaFoldDB" id="A0A1C4GYQ7"/>
<feature type="transmembrane region" description="Helical" evidence="7">
    <location>
        <begin position="255"/>
        <end position="275"/>
    </location>
</feature>
<dbReference type="InterPro" id="IPR004776">
    <property type="entry name" value="Mem_transp_PIN-like"/>
</dbReference>
<evidence type="ECO:0000256" key="4">
    <source>
        <dbReference type="ARBA" id="ARBA00022692"/>
    </source>
</evidence>
<name>A0A1C4GYQ7_9GAMM</name>
<evidence type="ECO:0000256" key="2">
    <source>
        <dbReference type="ARBA" id="ARBA00022448"/>
    </source>
</evidence>
<dbReference type="GO" id="GO:0016020">
    <property type="term" value="C:membrane"/>
    <property type="evidence" value="ECO:0007669"/>
    <property type="project" value="UniProtKB-SubCell"/>
</dbReference>
<organism evidence="8 9">
    <name type="scientific">Acinetobacter albensis</name>
    <dbReference type="NCBI Taxonomy" id="1673609"/>
    <lineage>
        <taxon>Bacteria</taxon>
        <taxon>Pseudomonadati</taxon>
        <taxon>Pseudomonadota</taxon>
        <taxon>Gammaproteobacteria</taxon>
        <taxon>Moraxellales</taxon>
        <taxon>Moraxellaceae</taxon>
        <taxon>Acinetobacter</taxon>
    </lineage>
</organism>
<dbReference type="OrthoDB" id="9810457at2"/>
<evidence type="ECO:0000256" key="7">
    <source>
        <dbReference type="SAM" id="Phobius"/>
    </source>
</evidence>
<keyword evidence="2" id="KW-0813">Transport</keyword>
<feature type="transmembrane region" description="Helical" evidence="7">
    <location>
        <begin position="197"/>
        <end position="215"/>
    </location>
</feature>
<feature type="transmembrane region" description="Helical" evidence="7">
    <location>
        <begin position="63"/>
        <end position="82"/>
    </location>
</feature>
<dbReference type="Pfam" id="PF03547">
    <property type="entry name" value="Mem_trans"/>
    <property type="match status" value="1"/>
</dbReference>
<evidence type="ECO:0008006" key="10">
    <source>
        <dbReference type="Google" id="ProtNLM"/>
    </source>
</evidence>
<evidence type="ECO:0000256" key="6">
    <source>
        <dbReference type="ARBA" id="ARBA00023136"/>
    </source>
</evidence>
<evidence type="ECO:0000256" key="3">
    <source>
        <dbReference type="ARBA" id="ARBA00022475"/>
    </source>
</evidence>
<keyword evidence="3" id="KW-1003">Cell membrane</keyword>
<feature type="transmembrane region" description="Helical" evidence="7">
    <location>
        <begin position="6"/>
        <end position="26"/>
    </location>
</feature>
<evidence type="ECO:0000313" key="9">
    <source>
        <dbReference type="Proteomes" id="UP000243661"/>
    </source>
</evidence>